<name>A0ACB9QME1_9MYRT</name>
<evidence type="ECO:0000313" key="1">
    <source>
        <dbReference type="EMBL" id="KAI4367681.1"/>
    </source>
</evidence>
<sequence>MDPWHLKDVKSVKSCKAQQKSGNPLAEIGSLIRVVEICIVLIFVSRFSTELPGAVMNSGEYLRVFKFMLVSPQFVFVIGNAIIITLFVKSRQLSAHEPGKRNDDYTEFVEQSVKVRGQEHHHSVIVFQDKETILEEVRKVPAKDYKRTRSEDLRREQAAKPQRALRRSESEGFVLEKKGGLVKDKMSNEEFRRTVEAFIERQQRFLREEEHAVML</sequence>
<gene>
    <name evidence="1" type="ORF">MLD38_023389</name>
</gene>
<proteinExistence type="predicted"/>
<evidence type="ECO:0000313" key="2">
    <source>
        <dbReference type="Proteomes" id="UP001057402"/>
    </source>
</evidence>
<dbReference type="Proteomes" id="UP001057402">
    <property type="component" value="Chromosome 6"/>
</dbReference>
<reference evidence="2" key="1">
    <citation type="journal article" date="2023" name="Front. Plant Sci.">
        <title>Chromosomal-level genome assembly of Melastoma candidum provides insights into trichome evolution.</title>
        <authorList>
            <person name="Zhong Y."/>
            <person name="Wu W."/>
            <person name="Sun C."/>
            <person name="Zou P."/>
            <person name="Liu Y."/>
            <person name="Dai S."/>
            <person name="Zhou R."/>
        </authorList>
    </citation>
    <scope>NUCLEOTIDE SEQUENCE [LARGE SCALE GENOMIC DNA]</scope>
</reference>
<accession>A0ACB9QME1</accession>
<protein>
    <submittedName>
        <fullName evidence="1">Uncharacterized protein</fullName>
    </submittedName>
</protein>
<dbReference type="EMBL" id="CM042885">
    <property type="protein sequence ID" value="KAI4367681.1"/>
    <property type="molecule type" value="Genomic_DNA"/>
</dbReference>
<comment type="caution">
    <text evidence="1">The sequence shown here is derived from an EMBL/GenBank/DDBJ whole genome shotgun (WGS) entry which is preliminary data.</text>
</comment>
<keyword evidence="2" id="KW-1185">Reference proteome</keyword>
<organism evidence="1 2">
    <name type="scientific">Melastoma candidum</name>
    <dbReference type="NCBI Taxonomy" id="119954"/>
    <lineage>
        <taxon>Eukaryota</taxon>
        <taxon>Viridiplantae</taxon>
        <taxon>Streptophyta</taxon>
        <taxon>Embryophyta</taxon>
        <taxon>Tracheophyta</taxon>
        <taxon>Spermatophyta</taxon>
        <taxon>Magnoliopsida</taxon>
        <taxon>eudicotyledons</taxon>
        <taxon>Gunneridae</taxon>
        <taxon>Pentapetalae</taxon>
        <taxon>rosids</taxon>
        <taxon>malvids</taxon>
        <taxon>Myrtales</taxon>
        <taxon>Melastomataceae</taxon>
        <taxon>Melastomatoideae</taxon>
        <taxon>Melastomateae</taxon>
        <taxon>Melastoma</taxon>
    </lineage>
</organism>